<comment type="cofactor">
    <cofactor evidence="1">
        <name>Zn(2+)</name>
        <dbReference type="ChEBI" id="CHEBI:29105"/>
    </cofactor>
</comment>
<evidence type="ECO:0000256" key="9">
    <source>
        <dbReference type="SAM" id="MobiDB-lite"/>
    </source>
</evidence>
<dbReference type="Proteomes" id="UP000271974">
    <property type="component" value="Unassembled WGS sequence"/>
</dbReference>
<dbReference type="Gene3D" id="3.40.140.10">
    <property type="entry name" value="Cytidine Deaminase, domain 2"/>
    <property type="match status" value="2"/>
</dbReference>
<dbReference type="PANTHER" id="PTHR11086">
    <property type="entry name" value="DEOXYCYTIDYLATE DEAMINASE-RELATED"/>
    <property type="match status" value="1"/>
</dbReference>
<evidence type="ECO:0000256" key="8">
    <source>
        <dbReference type="ARBA" id="ARBA00041763"/>
    </source>
</evidence>
<keyword evidence="3" id="KW-0479">Metal-binding</keyword>
<organism evidence="12 13">
    <name type="scientific">Elysia chlorotica</name>
    <name type="common">Eastern emerald elysia</name>
    <name type="synonym">Sea slug</name>
    <dbReference type="NCBI Taxonomy" id="188477"/>
    <lineage>
        <taxon>Eukaryota</taxon>
        <taxon>Metazoa</taxon>
        <taxon>Spiralia</taxon>
        <taxon>Lophotrochozoa</taxon>
        <taxon>Mollusca</taxon>
        <taxon>Gastropoda</taxon>
        <taxon>Heterobranchia</taxon>
        <taxon>Euthyneura</taxon>
        <taxon>Panpulmonata</taxon>
        <taxon>Sacoglossa</taxon>
        <taxon>Placobranchoidea</taxon>
        <taxon>Plakobranchidae</taxon>
        <taxon>Elysia</taxon>
    </lineage>
</organism>
<dbReference type="PROSITE" id="PS51747">
    <property type="entry name" value="CYT_DCMP_DEAMINASES_2"/>
    <property type="match status" value="2"/>
</dbReference>
<comment type="caution">
    <text evidence="12">The sequence shown here is derived from an EMBL/GenBank/DDBJ whole genome shotgun (WGS) entry which is preliminary data.</text>
</comment>
<dbReference type="GO" id="GO:0004132">
    <property type="term" value="F:dCMP deaminase activity"/>
    <property type="evidence" value="ECO:0007669"/>
    <property type="project" value="UniProtKB-EC"/>
</dbReference>
<keyword evidence="10" id="KW-0472">Membrane</keyword>
<dbReference type="GO" id="GO:0009165">
    <property type="term" value="P:nucleotide biosynthetic process"/>
    <property type="evidence" value="ECO:0007669"/>
    <property type="project" value="UniProtKB-KW"/>
</dbReference>
<sequence length="506" mass="56836">MYKMTCKRQNYLEWQEYFMSIAFLSAQRSKDPTTQVGACIVNKENKVVGIGYNGMPIGCNDDVMPWNRNTINGSSENWLKSKIPYVCHAELNAVLNKNCADVKGCIIYVALFPCNLCAQIIIQSGISDVVYYCDKYPEHLETRAAKHLMDMAGVQYRQFVPKQCTVEINFSLIEATAGQVPTLSTCHQICSDGASKSNDAVKEESSKQIHQDSSGNNTTSRNMSGKRQNYLEWEEYFMSMAFLSAQRSKDPRTQVGACIVNREKKIVGIGYNGMPIGCCDDIMPWNRATDKSDAAWLESKSPYVCHAELNAVLNKNSADIKGCTIYVALFPCNKCAQVVIQSGISDVVYYSDKYHDQPDFQASRHLLSTAGVTYRQFRPRQEKIIIDFGVGRAVEEDNSQTDYNEDTSENSGNAQAPIDTMSYTDENLNNNNVCKDQTSENENSIDQLNLENIIANSHALEASLEVGWMNEIQELRYALLSFTLAAAVAIFSWYTSSSKFMEFNHF</sequence>
<accession>A0A433TSB8</accession>
<dbReference type="InterPro" id="IPR015517">
    <property type="entry name" value="dCMP_deaminase-rel"/>
</dbReference>
<dbReference type="InterPro" id="IPR016192">
    <property type="entry name" value="APOBEC/CMP_deaminase_Zn-bd"/>
</dbReference>
<dbReference type="GO" id="GO:0005737">
    <property type="term" value="C:cytoplasm"/>
    <property type="evidence" value="ECO:0007669"/>
    <property type="project" value="TreeGrafter"/>
</dbReference>
<feature type="compositionally biased region" description="Polar residues" evidence="9">
    <location>
        <begin position="211"/>
        <end position="224"/>
    </location>
</feature>
<keyword evidence="4" id="KW-0545">Nucleotide biosynthesis</keyword>
<dbReference type="OrthoDB" id="6710946at2759"/>
<feature type="domain" description="CMP/dCMP-type deaminase" evidence="11">
    <location>
        <begin position="232"/>
        <end position="367"/>
    </location>
</feature>
<gene>
    <name evidence="12" type="ORF">EGW08_007831</name>
</gene>
<evidence type="ECO:0000256" key="4">
    <source>
        <dbReference type="ARBA" id="ARBA00022727"/>
    </source>
</evidence>
<keyword evidence="13" id="KW-1185">Reference proteome</keyword>
<dbReference type="GO" id="GO:0008270">
    <property type="term" value="F:zinc ion binding"/>
    <property type="evidence" value="ECO:0007669"/>
    <property type="project" value="InterPro"/>
</dbReference>
<feature type="transmembrane region" description="Helical" evidence="10">
    <location>
        <begin position="477"/>
        <end position="496"/>
    </location>
</feature>
<evidence type="ECO:0000313" key="13">
    <source>
        <dbReference type="Proteomes" id="UP000271974"/>
    </source>
</evidence>
<evidence type="ECO:0000256" key="7">
    <source>
        <dbReference type="ARBA" id="ARBA00038938"/>
    </source>
</evidence>
<dbReference type="SUPFAM" id="SSF53927">
    <property type="entry name" value="Cytidine deaminase-like"/>
    <property type="match status" value="2"/>
</dbReference>
<keyword evidence="5" id="KW-0378">Hydrolase</keyword>
<evidence type="ECO:0000256" key="6">
    <source>
        <dbReference type="ARBA" id="ARBA00022833"/>
    </source>
</evidence>
<feature type="region of interest" description="Disordered" evidence="9">
    <location>
        <begin position="396"/>
        <end position="419"/>
    </location>
</feature>
<evidence type="ECO:0000259" key="11">
    <source>
        <dbReference type="PROSITE" id="PS51747"/>
    </source>
</evidence>
<protein>
    <recommendedName>
        <fullName evidence="8">dCMP deaminase</fullName>
        <ecNumber evidence="7">3.5.4.12</ecNumber>
    </recommendedName>
    <alternativeName>
        <fullName evidence="8">dCMP deaminase</fullName>
    </alternativeName>
</protein>
<feature type="region of interest" description="Disordered" evidence="9">
    <location>
        <begin position="201"/>
        <end position="224"/>
    </location>
</feature>
<evidence type="ECO:0000256" key="10">
    <source>
        <dbReference type="SAM" id="Phobius"/>
    </source>
</evidence>
<dbReference type="PROSITE" id="PS00903">
    <property type="entry name" value="CYT_DCMP_DEAMINASES_1"/>
    <property type="match status" value="2"/>
</dbReference>
<keyword evidence="10" id="KW-0812">Transmembrane</keyword>
<comment type="similarity">
    <text evidence="2">Belongs to the cytidine and deoxycytidylate deaminase family.</text>
</comment>
<evidence type="ECO:0000256" key="3">
    <source>
        <dbReference type="ARBA" id="ARBA00022723"/>
    </source>
</evidence>
<dbReference type="AlphaFoldDB" id="A0A433TSB8"/>
<dbReference type="PANTHER" id="PTHR11086:SF18">
    <property type="entry name" value="DEOXYCYTIDYLATE DEAMINASE"/>
    <property type="match status" value="1"/>
</dbReference>
<dbReference type="FunFam" id="3.40.140.10:FF:000021">
    <property type="entry name" value="Deoxycytidylate deaminase"/>
    <property type="match status" value="2"/>
</dbReference>
<feature type="compositionally biased region" description="Acidic residues" evidence="9">
    <location>
        <begin position="396"/>
        <end position="408"/>
    </location>
</feature>
<dbReference type="InterPro" id="IPR002125">
    <property type="entry name" value="CMP_dCMP_dom"/>
</dbReference>
<dbReference type="InterPro" id="IPR016193">
    <property type="entry name" value="Cytidine_deaminase-like"/>
</dbReference>
<keyword evidence="6" id="KW-0862">Zinc</keyword>
<dbReference type="EC" id="3.5.4.12" evidence="7"/>
<dbReference type="InterPro" id="IPR035105">
    <property type="entry name" value="Deoxycytidylate_deaminase_dom"/>
</dbReference>
<evidence type="ECO:0000256" key="2">
    <source>
        <dbReference type="ARBA" id="ARBA00006576"/>
    </source>
</evidence>
<keyword evidence="10" id="KW-1133">Transmembrane helix</keyword>
<dbReference type="EMBL" id="RQTK01000206">
    <property type="protein sequence ID" value="RUS84447.1"/>
    <property type="molecule type" value="Genomic_DNA"/>
</dbReference>
<dbReference type="STRING" id="188477.A0A433TSB8"/>
<name>A0A433TSB8_ELYCH</name>
<feature type="compositionally biased region" description="Basic and acidic residues" evidence="9">
    <location>
        <begin position="201"/>
        <end position="210"/>
    </location>
</feature>
<evidence type="ECO:0000313" key="12">
    <source>
        <dbReference type="EMBL" id="RUS84447.1"/>
    </source>
</evidence>
<dbReference type="Pfam" id="PF00383">
    <property type="entry name" value="dCMP_cyt_deam_1"/>
    <property type="match status" value="2"/>
</dbReference>
<dbReference type="CDD" id="cd01286">
    <property type="entry name" value="deoxycytidylate_deaminase"/>
    <property type="match status" value="2"/>
</dbReference>
<proteinExistence type="inferred from homology"/>
<feature type="domain" description="CMP/dCMP-type deaminase" evidence="11">
    <location>
        <begin position="13"/>
        <end position="143"/>
    </location>
</feature>
<reference evidence="12 13" key="1">
    <citation type="submission" date="2019-01" db="EMBL/GenBank/DDBJ databases">
        <title>A draft genome assembly of the solar-powered sea slug Elysia chlorotica.</title>
        <authorList>
            <person name="Cai H."/>
            <person name="Li Q."/>
            <person name="Fang X."/>
            <person name="Li J."/>
            <person name="Curtis N.E."/>
            <person name="Altenburger A."/>
            <person name="Shibata T."/>
            <person name="Feng M."/>
            <person name="Maeda T."/>
            <person name="Schwartz J.A."/>
            <person name="Shigenobu S."/>
            <person name="Lundholm N."/>
            <person name="Nishiyama T."/>
            <person name="Yang H."/>
            <person name="Hasebe M."/>
            <person name="Li S."/>
            <person name="Pierce S.K."/>
            <person name="Wang J."/>
        </authorList>
    </citation>
    <scope>NUCLEOTIDE SEQUENCE [LARGE SCALE GENOMIC DNA]</scope>
    <source>
        <strain evidence="12">EC2010</strain>
        <tissue evidence="12">Whole organism of an adult</tissue>
    </source>
</reference>
<evidence type="ECO:0000256" key="1">
    <source>
        <dbReference type="ARBA" id="ARBA00001947"/>
    </source>
</evidence>
<evidence type="ECO:0000256" key="5">
    <source>
        <dbReference type="ARBA" id="ARBA00022801"/>
    </source>
</evidence>